<accession>A0A931NEL8</accession>
<proteinExistence type="predicted"/>
<protein>
    <submittedName>
        <fullName evidence="2">Uncharacterized protein</fullName>
    </submittedName>
</protein>
<dbReference type="RefSeq" id="WP_198100244.1">
    <property type="nucleotide sequence ID" value="NZ_JAEDAL010000002.1"/>
</dbReference>
<dbReference type="Proteomes" id="UP000620139">
    <property type="component" value="Unassembled WGS sequence"/>
</dbReference>
<dbReference type="AlphaFoldDB" id="A0A931NEL8"/>
<evidence type="ECO:0000313" key="2">
    <source>
        <dbReference type="EMBL" id="MBH9552651.1"/>
    </source>
</evidence>
<evidence type="ECO:0000256" key="1">
    <source>
        <dbReference type="SAM" id="MobiDB-lite"/>
    </source>
</evidence>
<gene>
    <name evidence="2" type="ORF">I7X43_07270</name>
</gene>
<feature type="region of interest" description="Disordered" evidence="1">
    <location>
        <begin position="159"/>
        <end position="178"/>
    </location>
</feature>
<name>A0A931NEL8_9BURK</name>
<sequence length="178" mass="19917">MDIHQISVVYDRNEDRLLMRIRSRQNQLYPVWITRRLAIRLWPAFNDSLAKISSAALASQATLHPEAREMLVESARAENLKKSDFKTPFDESNLEQPLGPLPLLAHEVQMQMQPGQLGFSVLDAQGRKLGLQLAQSMVTAVRELMLKALRESEWGIEDPPAAATQAAPAVPAPSRLLN</sequence>
<comment type="caution">
    <text evidence="2">The sequence shown here is derived from an EMBL/GenBank/DDBJ whole genome shotgun (WGS) entry which is preliminary data.</text>
</comment>
<reference evidence="2" key="1">
    <citation type="submission" date="2020-12" db="EMBL/GenBank/DDBJ databases">
        <title>The genome sequence of Inhella sp. 4Y17.</title>
        <authorList>
            <person name="Liu Y."/>
        </authorList>
    </citation>
    <scope>NUCLEOTIDE SEQUENCE</scope>
    <source>
        <strain evidence="2">4Y10</strain>
    </source>
</reference>
<organism evidence="2 3">
    <name type="scientific">Inhella gelatinilytica</name>
    <dbReference type="NCBI Taxonomy" id="2795030"/>
    <lineage>
        <taxon>Bacteria</taxon>
        <taxon>Pseudomonadati</taxon>
        <taxon>Pseudomonadota</taxon>
        <taxon>Betaproteobacteria</taxon>
        <taxon>Burkholderiales</taxon>
        <taxon>Sphaerotilaceae</taxon>
        <taxon>Inhella</taxon>
    </lineage>
</organism>
<evidence type="ECO:0000313" key="3">
    <source>
        <dbReference type="Proteomes" id="UP000620139"/>
    </source>
</evidence>
<dbReference type="EMBL" id="JAEDAL010000002">
    <property type="protein sequence ID" value="MBH9552651.1"/>
    <property type="molecule type" value="Genomic_DNA"/>
</dbReference>
<keyword evidence="3" id="KW-1185">Reference proteome</keyword>